<feature type="transmembrane region" description="Helical" evidence="1">
    <location>
        <begin position="20"/>
        <end position="37"/>
    </location>
</feature>
<gene>
    <name evidence="2" type="ORF">BN2476_110177</name>
</gene>
<dbReference type="AlphaFoldDB" id="A0A1N7RQA3"/>
<evidence type="ECO:0000256" key="1">
    <source>
        <dbReference type="SAM" id="Phobius"/>
    </source>
</evidence>
<keyword evidence="1" id="KW-0812">Transmembrane</keyword>
<dbReference type="Proteomes" id="UP000195569">
    <property type="component" value="Unassembled WGS sequence"/>
</dbReference>
<keyword evidence="1" id="KW-1133">Transmembrane helix</keyword>
<dbReference type="EMBL" id="CYGY02000011">
    <property type="protein sequence ID" value="SIT37229.1"/>
    <property type="molecule type" value="Genomic_DNA"/>
</dbReference>
<protein>
    <submittedName>
        <fullName evidence="2">Uncharacterized protein</fullName>
    </submittedName>
</protein>
<evidence type="ECO:0000313" key="3">
    <source>
        <dbReference type="Proteomes" id="UP000195569"/>
    </source>
</evidence>
<reference evidence="2" key="1">
    <citation type="submission" date="2016-12" db="EMBL/GenBank/DDBJ databases">
        <authorList>
            <person name="Moulin L."/>
        </authorList>
    </citation>
    <scope>NUCLEOTIDE SEQUENCE [LARGE SCALE GENOMIC DNA]</scope>
    <source>
        <strain evidence="2">STM 7183</strain>
    </source>
</reference>
<evidence type="ECO:0000313" key="2">
    <source>
        <dbReference type="EMBL" id="SIT37229.1"/>
    </source>
</evidence>
<keyword evidence="1" id="KW-0472">Membrane</keyword>
<name>A0A1N7RQA3_9BURK</name>
<keyword evidence="3" id="KW-1185">Reference proteome</keyword>
<organism evidence="2 3">
    <name type="scientific">Paraburkholderia piptadeniae</name>
    <dbReference type="NCBI Taxonomy" id="1701573"/>
    <lineage>
        <taxon>Bacteria</taxon>
        <taxon>Pseudomonadati</taxon>
        <taxon>Pseudomonadota</taxon>
        <taxon>Betaproteobacteria</taxon>
        <taxon>Burkholderiales</taxon>
        <taxon>Burkholderiaceae</taxon>
        <taxon>Paraburkholderia</taxon>
    </lineage>
</organism>
<sequence>MIPHAIESIALSAPGGIDVIASFAMFAFVFVTPLSACL</sequence>
<accession>A0A1N7RQA3</accession>
<comment type="caution">
    <text evidence="2">The sequence shown here is derived from an EMBL/GenBank/DDBJ whole genome shotgun (WGS) entry which is preliminary data.</text>
</comment>
<proteinExistence type="predicted"/>